<dbReference type="EC" id="2.4.-.-" evidence="2"/>
<evidence type="ECO:0000259" key="1">
    <source>
        <dbReference type="Pfam" id="PF00535"/>
    </source>
</evidence>
<evidence type="ECO:0000313" key="2">
    <source>
        <dbReference type="EMBL" id="QOS16439.1"/>
    </source>
</evidence>
<dbReference type="InterPro" id="IPR050834">
    <property type="entry name" value="Glycosyltransf_2"/>
</dbReference>
<dbReference type="Pfam" id="PF00535">
    <property type="entry name" value="Glycos_transf_2"/>
    <property type="match status" value="1"/>
</dbReference>
<keyword evidence="2" id="KW-0808">Transferase</keyword>
<protein>
    <submittedName>
        <fullName evidence="2">Putative glycosyltransferase EpsJ</fullName>
        <ecNumber evidence="2">2.4.-.-</ecNumber>
    </submittedName>
</protein>
<name>A0A7M1VPG3_VIBPH</name>
<keyword evidence="2" id="KW-0328">Glycosyltransferase</keyword>
<dbReference type="InterPro" id="IPR001173">
    <property type="entry name" value="Glyco_trans_2-like"/>
</dbReference>
<dbReference type="PANTHER" id="PTHR43685">
    <property type="entry name" value="GLYCOSYLTRANSFERASE"/>
    <property type="match status" value="1"/>
</dbReference>
<dbReference type="Gene3D" id="3.90.550.10">
    <property type="entry name" value="Spore Coat Polysaccharide Biosynthesis Protein SpsA, Chain A"/>
    <property type="match status" value="1"/>
</dbReference>
<dbReference type="AlphaFoldDB" id="A0A7M1VPG3"/>
<dbReference type="SUPFAM" id="SSF53448">
    <property type="entry name" value="Nucleotide-diphospho-sugar transferases"/>
    <property type="match status" value="1"/>
</dbReference>
<reference evidence="2" key="1">
    <citation type="submission" date="2020-08" db="EMBL/GenBank/DDBJ databases">
        <title>Genetic structure, function and evolution of capsule biosynthesis loci in Vibrio parahaemolyticus.</title>
        <authorList>
            <person name="Li L."/>
            <person name="Bian S."/>
        </authorList>
    </citation>
    <scope>NUCLEOTIDE SEQUENCE</scope>
    <source>
        <strain evidence="2">VP301</strain>
    </source>
</reference>
<dbReference type="GO" id="GO:0016757">
    <property type="term" value="F:glycosyltransferase activity"/>
    <property type="evidence" value="ECO:0007669"/>
    <property type="project" value="UniProtKB-KW"/>
</dbReference>
<organism evidence="2">
    <name type="scientific">Vibrio parahaemolyticus</name>
    <dbReference type="NCBI Taxonomy" id="670"/>
    <lineage>
        <taxon>Bacteria</taxon>
        <taxon>Pseudomonadati</taxon>
        <taxon>Pseudomonadota</taxon>
        <taxon>Gammaproteobacteria</taxon>
        <taxon>Vibrionales</taxon>
        <taxon>Vibrionaceae</taxon>
        <taxon>Vibrio</taxon>
    </lineage>
</organism>
<dbReference type="EMBL" id="MT898051">
    <property type="protein sequence ID" value="QOS16439.1"/>
    <property type="molecule type" value="Genomic_DNA"/>
</dbReference>
<sequence length="293" mass="33410">MLVSVIVCVLNRENDIKKVLDALLIQDYKNIEIIFVDNGSVDATVNILNECTDSRVVTIDGSKFKGSPYSARNLGIKHAQGDVIAFMDGYPDTCWISNSISVMNEENLDIVAGKVVLPTTSTSTIYELYDSIFSLDIEYMVEKYSCAPTANLLVKRDVFSEVGLFDDNIRSGGDVLFTSSATNCGFRLGFSEQSRSYYYTRDKTKLIDKQRRVAKGQVNIWRKRGSVNLEIFKTLIKFLIPFNPKSTYYRINKNRNDKIKFSKFISLYFLRHKLDRIRLYNTLLEVIKGSGKK</sequence>
<dbReference type="PANTHER" id="PTHR43685:SF2">
    <property type="entry name" value="GLYCOSYLTRANSFERASE 2-LIKE DOMAIN-CONTAINING PROTEIN"/>
    <property type="match status" value="1"/>
</dbReference>
<dbReference type="InterPro" id="IPR029044">
    <property type="entry name" value="Nucleotide-diphossugar_trans"/>
</dbReference>
<gene>
    <name evidence="2" type="primary">epsJ</name>
    <name evidence="2" type="ORF">VP301_00022</name>
</gene>
<proteinExistence type="predicted"/>
<dbReference type="RefSeq" id="WP_025503157.1">
    <property type="nucleotide sequence ID" value="NZ_CP046776.1"/>
</dbReference>
<feature type="domain" description="Glycosyltransferase 2-like" evidence="1">
    <location>
        <begin position="4"/>
        <end position="159"/>
    </location>
</feature>
<accession>A0A7M1VPG3</accession>